<protein>
    <submittedName>
        <fullName evidence="1">TonB-dependent Receptor Plug Domain</fullName>
    </submittedName>
</protein>
<dbReference type="AlphaFoldDB" id="A0A174QAF6"/>
<keyword evidence="1" id="KW-0675">Receptor</keyword>
<dbReference type="EMBL" id="CZAP01000010">
    <property type="protein sequence ID" value="CUP67880.1"/>
    <property type="molecule type" value="Genomic_DNA"/>
</dbReference>
<evidence type="ECO:0000313" key="2">
    <source>
        <dbReference type="Proteomes" id="UP000095576"/>
    </source>
</evidence>
<reference evidence="1 2" key="1">
    <citation type="submission" date="2015-09" db="EMBL/GenBank/DDBJ databases">
        <authorList>
            <consortium name="Pathogen Informatics"/>
        </authorList>
    </citation>
    <scope>NUCLEOTIDE SEQUENCE [LARGE SCALE GENOMIC DNA]</scope>
    <source>
        <strain evidence="1 2">2789STDY5834899</strain>
    </source>
</reference>
<dbReference type="Proteomes" id="UP000095576">
    <property type="component" value="Unassembled WGS sequence"/>
</dbReference>
<evidence type="ECO:0000313" key="1">
    <source>
        <dbReference type="EMBL" id="CUP67880.1"/>
    </source>
</evidence>
<accession>A0A174QAF6</accession>
<organism evidence="1 2">
    <name type="scientific">Bacteroides thetaiotaomicron</name>
    <dbReference type="NCBI Taxonomy" id="818"/>
    <lineage>
        <taxon>Bacteria</taxon>
        <taxon>Pseudomonadati</taxon>
        <taxon>Bacteroidota</taxon>
        <taxon>Bacteroidia</taxon>
        <taxon>Bacteroidales</taxon>
        <taxon>Bacteroidaceae</taxon>
        <taxon>Bacteroides</taxon>
    </lineage>
</organism>
<gene>
    <name evidence="1" type="ORF">ERS852511_02859</name>
</gene>
<proteinExistence type="predicted"/>
<sequence>MPEQGIEVHGQVVSFVRGKPKPNIQVSSFLAKRGDEETSPGALSLNLFETDSVGRFAFITNIIGKWNLILSVMEKGKRKDHRIVLDRVFSPQPTQYPLGEMQISLSGRDKPGAEQELQTDTVIGDDIDYNRFMDAYEDSLSKRGMREKNHRLGEVVVKAKKWGREKDIYENRSKSVAYYDVPSEMDDILDKGGYIGEDIHELLVRMNPNFIRRYSGGEEWLQYKGRSPLYVINYKRTEATEIDQTRYRTLRLVAIKSIYINEELSARCRYADIRMSPMDVDEIYGCAVFIETYPEGEIPVKGGKGVRKTWLDGYSEPVEFYHPDYSVLPKEEDYRRTLYWNPEVMPDEAGNAQVRFYNNSRCRRLKITAEMISADGAIGMFNE</sequence>
<name>A0A174QAF6_BACT4</name>